<accession>A0A1R3HM11</accession>
<keyword evidence="2" id="KW-1185">Reference proteome</keyword>
<evidence type="ECO:0000313" key="1">
    <source>
        <dbReference type="EMBL" id="OMO71271.1"/>
    </source>
</evidence>
<organism evidence="1 2">
    <name type="scientific">Corchorus capsularis</name>
    <name type="common">Jute</name>
    <dbReference type="NCBI Taxonomy" id="210143"/>
    <lineage>
        <taxon>Eukaryota</taxon>
        <taxon>Viridiplantae</taxon>
        <taxon>Streptophyta</taxon>
        <taxon>Embryophyta</taxon>
        <taxon>Tracheophyta</taxon>
        <taxon>Spermatophyta</taxon>
        <taxon>Magnoliopsida</taxon>
        <taxon>eudicotyledons</taxon>
        <taxon>Gunneridae</taxon>
        <taxon>Pentapetalae</taxon>
        <taxon>rosids</taxon>
        <taxon>malvids</taxon>
        <taxon>Malvales</taxon>
        <taxon>Malvaceae</taxon>
        <taxon>Grewioideae</taxon>
        <taxon>Apeibeae</taxon>
        <taxon>Corchorus</taxon>
    </lineage>
</organism>
<proteinExistence type="predicted"/>
<reference evidence="1 2" key="1">
    <citation type="submission" date="2013-09" db="EMBL/GenBank/DDBJ databases">
        <title>Corchorus capsularis genome sequencing.</title>
        <authorList>
            <person name="Alam M."/>
            <person name="Haque M.S."/>
            <person name="Islam M.S."/>
            <person name="Emdad E.M."/>
            <person name="Islam M.M."/>
            <person name="Ahmed B."/>
            <person name="Halim A."/>
            <person name="Hossen Q.M.M."/>
            <person name="Hossain M.Z."/>
            <person name="Ahmed R."/>
            <person name="Khan M.M."/>
            <person name="Islam R."/>
            <person name="Rashid M.M."/>
            <person name="Khan S.A."/>
            <person name="Rahman M.S."/>
            <person name="Alam M."/>
        </authorList>
    </citation>
    <scope>NUCLEOTIDE SEQUENCE [LARGE SCALE GENOMIC DNA]</scope>
    <source>
        <strain evidence="2">cv. CVL-1</strain>
        <tissue evidence="1">Whole seedling</tissue>
    </source>
</reference>
<gene>
    <name evidence="1" type="ORF">CCACVL1_18320</name>
</gene>
<dbReference type="Gramene" id="OMO71271">
    <property type="protein sequence ID" value="OMO71271"/>
    <property type="gene ID" value="CCACVL1_18320"/>
</dbReference>
<dbReference type="AlphaFoldDB" id="A0A1R3HM11"/>
<comment type="caution">
    <text evidence="1">The sequence shown here is derived from an EMBL/GenBank/DDBJ whole genome shotgun (WGS) entry which is preliminary data.</text>
</comment>
<dbReference type="Proteomes" id="UP000188268">
    <property type="component" value="Unassembled WGS sequence"/>
</dbReference>
<dbReference type="EMBL" id="AWWV01011657">
    <property type="protein sequence ID" value="OMO71271.1"/>
    <property type="molecule type" value="Genomic_DNA"/>
</dbReference>
<name>A0A1R3HM11_COCAP</name>
<sequence length="19" mass="2197">MANIEDITGVFSWKRDDEA</sequence>
<protein>
    <submittedName>
        <fullName evidence="1">Uncharacterized protein</fullName>
    </submittedName>
</protein>
<evidence type="ECO:0000313" key="2">
    <source>
        <dbReference type="Proteomes" id="UP000188268"/>
    </source>
</evidence>